<gene>
    <name evidence="1" type="ORF">METZ01_LOCUS109708</name>
</gene>
<dbReference type="EMBL" id="UINC01013112">
    <property type="protein sequence ID" value="SVA56854.1"/>
    <property type="molecule type" value="Genomic_DNA"/>
</dbReference>
<name>A0A381WWH4_9ZZZZ</name>
<accession>A0A381WWH4</accession>
<reference evidence="1" key="1">
    <citation type="submission" date="2018-05" db="EMBL/GenBank/DDBJ databases">
        <authorList>
            <person name="Lanie J.A."/>
            <person name="Ng W.-L."/>
            <person name="Kazmierczak K.M."/>
            <person name="Andrzejewski T.M."/>
            <person name="Davidsen T.M."/>
            <person name="Wayne K.J."/>
            <person name="Tettelin H."/>
            <person name="Glass J.I."/>
            <person name="Rusch D."/>
            <person name="Podicherti R."/>
            <person name="Tsui H.-C.T."/>
            <person name="Winkler M.E."/>
        </authorList>
    </citation>
    <scope>NUCLEOTIDE SEQUENCE</scope>
</reference>
<proteinExistence type="predicted"/>
<sequence>MNLYVVGIIDTHRTRIELYLGVGIFS</sequence>
<organism evidence="1">
    <name type="scientific">marine metagenome</name>
    <dbReference type="NCBI Taxonomy" id="408172"/>
    <lineage>
        <taxon>unclassified sequences</taxon>
        <taxon>metagenomes</taxon>
        <taxon>ecological metagenomes</taxon>
    </lineage>
</organism>
<protein>
    <submittedName>
        <fullName evidence="1">Uncharacterized protein</fullName>
    </submittedName>
</protein>
<evidence type="ECO:0000313" key="1">
    <source>
        <dbReference type="EMBL" id="SVA56854.1"/>
    </source>
</evidence>
<dbReference type="AlphaFoldDB" id="A0A381WWH4"/>